<evidence type="ECO:0000256" key="1">
    <source>
        <dbReference type="ARBA" id="ARBA00038414"/>
    </source>
</evidence>
<gene>
    <name evidence="2" type="ORF">GCM10022207_74510</name>
</gene>
<dbReference type="Pfam" id="PF01177">
    <property type="entry name" value="Asp_Glu_race"/>
    <property type="match status" value="1"/>
</dbReference>
<organism evidence="2 3">
    <name type="scientific">Streptomyces lannensis</name>
    <dbReference type="NCBI Taxonomy" id="766498"/>
    <lineage>
        <taxon>Bacteria</taxon>
        <taxon>Bacillati</taxon>
        <taxon>Actinomycetota</taxon>
        <taxon>Actinomycetes</taxon>
        <taxon>Kitasatosporales</taxon>
        <taxon>Streptomycetaceae</taxon>
        <taxon>Streptomyces</taxon>
    </lineage>
</organism>
<dbReference type="RefSeq" id="WP_345553508.1">
    <property type="nucleotide sequence ID" value="NZ_BAAAZA010000034.1"/>
</dbReference>
<protein>
    <submittedName>
        <fullName evidence="2">Uncharacterized protein</fullName>
    </submittedName>
</protein>
<dbReference type="InterPro" id="IPR015942">
    <property type="entry name" value="Asp/Glu/hydantoin_racemase"/>
</dbReference>
<name>A0ABP7L5N3_9ACTN</name>
<comment type="caution">
    <text evidence="2">The sequence shown here is derived from an EMBL/GenBank/DDBJ whole genome shotgun (WGS) entry which is preliminary data.</text>
</comment>
<evidence type="ECO:0000313" key="2">
    <source>
        <dbReference type="EMBL" id="GAA3895427.1"/>
    </source>
</evidence>
<dbReference type="InterPro" id="IPR053714">
    <property type="entry name" value="Iso_Racemase_Enz_sf"/>
</dbReference>
<proteinExistence type="inferred from homology"/>
<comment type="similarity">
    <text evidence="1">Belongs to the HyuE racemase family.</text>
</comment>
<accession>A0ABP7L5N3</accession>
<sequence>MKIHSVTPVRVDATELTRRRARYRRLSPPGVEVVLEDGGPEVPRQFATRDDIETSTSAVTKALTQASAEDYTLRMPDCVLDPAVPVTPDGSTVPTVGMLRLTAGHLAATGTVFGAVTRNRAIGDALCERIEEYGLGPWFAGVTVLDLDFDTIPDTLRWNEAVRRALDEFAVRGVTAVINDCSAVDTDTPHPVRLVDPAERALRLLAAGVRA</sequence>
<dbReference type="Proteomes" id="UP001501563">
    <property type="component" value="Unassembled WGS sequence"/>
</dbReference>
<dbReference type="EMBL" id="BAAAZA010000034">
    <property type="protein sequence ID" value="GAA3895427.1"/>
    <property type="molecule type" value="Genomic_DNA"/>
</dbReference>
<evidence type="ECO:0000313" key="3">
    <source>
        <dbReference type="Proteomes" id="UP001501563"/>
    </source>
</evidence>
<dbReference type="Gene3D" id="3.40.50.12500">
    <property type="match status" value="1"/>
</dbReference>
<keyword evidence="3" id="KW-1185">Reference proteome</keyword>
<reference evidence="3" key="1">
    <citation type="journal article" date="2019" name="Int. J. Syst. Evol. Microbiol.">
        <title>The Global Catalogue of Microorganisms (GCM) 10K type strain sequencing project: providing services to taxonomists for standard genome sequencing and annotation.</title>
        <authorList>
            <consortium name="The Broad Institute Genomics Platform"/>
            <consortium name="The Broad Institute Genome Sequencing Center for Infectious Disease"/>
            <person name="Wu L."/>
            <person name="Ma J."/>
        </authorList>
    </citation>
    <scope>NUCLEOTIDE SEQUENCE [LARGE SCALE GENOMIC DNA]</scope>
    <source>
        <strain evidence="3">JCM 16578</strain>
    </source>
</reference>